<dbReference type="EMBL" id="WEGI01000009">
    <property type="protein sequence ID" value="MQY28474.1"/>
    <property type="molecule type" value="Genomic_DNA"/>
</dbReference>
<dbReference type="InterPro" id="IPR036388">
    <property type="entry name" value="WH-like_DNA-bd_sf"/>
</dbReference>
<dbReference type="PANTHER" id="PTHR33204">
    <property type="entry name" value="TRANSCRIPTIONAL REGULATOR, MARR FAMILY"/>
    <property type="match status" value="1"/>
</dbReference>
<reference evidence="5 6" key="1">
    <citation type="submission" date="2019-10" db="EMBL/GenBank/DDBJ databases">
        <title>Nocardia macrotermitis sp. nov. and Nocardia aurantia sp. nov., isolated from the gut of fungus growing-termite Macrotermes natalensis.</title>
        <authorList>
            <person name="Benndorf R."/>
            <person name="Schwitalla J."/>
            <person name="Martin K."/>
            <person name="De Beer W."/>
            <person name="Kaster A.-K."/>
            <person name="Vollmers J."/>
            <person name="Poulsen M."/>
            <person name="Beemelmanns C."/>
        </authorList>
    </citation>
    <scope>NUCLEOTIDE SEQUENCE [LARGE SCALE GENOMIC DNA]</scope>
    <source>
        <strain evidence="5 6">RB56</strain>
    </source>
</reference>
<proteinExistence type="predicted"/>
<keyword evidence="1" id="KW-0805">Transcription regulation</keyword>
<dbReference type="SUPFAM" id="SSF46785">
    <property type="entry name" value="Winged helix' DNA-binding domain"/>
    <property type="match status" value="1"/>
</dbReference>
<dbReference type="AlphaFoldDB" id="A0A7K0DUH0"/>
<name>A0A7K0DUH0_9NOCA</name>
<dbReference type="PROSITE" id="PS51118">
    <property type="entry name" value="HTH_HXLR"/>
    <property type="match status" value="1"/>
</dbReference>
<comment type="caution">
    <text evidence="5">The sequence shown here is derived from an EMBL/GenBank/DDBJ whole genome shotgun (WGS) entry which is preliminary data.</text>
</comment>
<dbReference type="Gene3D" id="1.10.10.10">
    <property type="entry name" value="Winged helix-like DNA-binding domain superfamily/Winged helix DNA-binding domain"/>
    <property type="match status" value="1"/>
</dbReference>
<evidence type="ECO:0000259" key="4">
    <source>
        <dbReference type="PROSITE" id="PS51118"/>
    </source>
</evidence>
<dbReference type="PANTHER" id="PTHR33204:SF39">
    <property type="entry name" value="TRANSCRIPTIONAL REGULATORY PROTEIN"/>
    <property type="match status" value="1"/>
</dbReference>
<keyword evidence="6" id="KW-1185">Reference proteome</keyword>
<dbReference type="InterPro" id="IPR002577">
    <property type="entry name" value="HTH_HxlR"/>
</dbReference>
<keyword evidence="3" id="KW-0804">Transcription</keyword>
<evidence type="ECO:0000256" key="2">
    <source>
        <dbReference type="ARBA" id="ARBA00023125"/>
    </source>
</evidence>
<feature type="domain" description="HTH hxlR-type" evidence="4">
    <location>
        <begin position="33"/>
        <end position="133"/>
    </location>
</feature>
<dbReference type="GO" id="GO:0003677">
    <property type="term" value="F:DNA binding"/>
    <property type="evidence" value="ECO:0007669"/>
    <property type="project" value="UniProtKB-KW"/>
</dbReference>
<evidence type="ECO:0000256" key="1">
    <source>
        <dbReference type="ARBA" id="ARBA00023015"/>
    </source>
</evidence>
<sequence length="150" mass="16917">MDTVSFRSDPATHAALDGWVDSADLVDSYLRRCPARDILAVLADKWVLLVLGVLRVEGGPVRFNELRRRLDGITQKMLTQTLRTLERDGLVRRSVYPTVPPRVEYALTELGADLGRLTHALGAWSLRNMDEIHTARAEFDQRRAAEPQPL</sequence>
<dbReference type="Pfam" id="PF01638">
    <property type="entry name" value="HxlR"/>
    <property type="match status" value="1"/>
</dbReference>
<keyword evidence="2" id="KW-0238">DNA-binding</keyword>
<organism evidence="5 6">
    <name type="scientific">Nocardia aurantia</name>
    <dbReference type="NCBI Taxonomy" id="2585199"/>
    <lineage>
        <taxon>Bacteria</taxon>
        <taxon>Bacillati</taxon>
        <taxon>Actinomycetota</taxon>
        <taxon>Actinomycetes</taxon>
        <taxon>Mycobacteriales</taxon>
        <taxon>Nocardiaceae</taxon>
        <taxon>Nocardia</taxon>
    </lineage>
</organism>
<evidence type="ECO:0000313" key="5">
    <source>
        <dbReference type="EMBL" id="MQY28474.1"/>
    </source>
</evidence>
<dbReference type="RefSeq" id="WP_227838077.1">
    <property type="nucleotide sequence ID" value="NZ_WEGI01000009.1"/>
</dbReference>
<evidence type="ECO:0000256" key="3">
    <source>
        <dbReference type="ARBA" id="ARBA00023163"/>
    </source>
</evidence>
<dbReference type="Proteomes" id="UP000431401">
    <property type="component" value="Unassembled WGS sequence"/>
</dbReference>
<evidence type="ECO:0000313" key="6">
    <source>
        <dbReference type="Proteomes" id="UP000431401"/>
    </source>
</evidence>
<dbReference type="InterPro" id="IPR036390">
    <property type="entry name" value="WH_DNA-bd_sf"/>
</dbReference>
<protein>
    <recommendedName>
        <fullName evidence="4">HTH hxlR-type domain-containing protein</fullName>
    </recommendedName>
</protein>
<accession>A0A7K0DUH0</accession>
<gene>
    <name evidence="5" type="ORF">NRB56_40580</name>
</gene>